<reference evidence="2" key="1">
    <citation type="submission" date="2022-03" db="EMBL/GenBank/DDBJ databases">
        <authorList>
            <person name="Martin H S."/>
        </authorList>
    </citation>
    <scope>NUCLEOTIDE SEQUENCE</scope>
</reference>
<protein>
    <submittedName>
        <fullName evidence="2">Uncharacterized protein</fullName>
    </submittedName>
</protein>
<keyword evidence="3" id="KW-1185">Reference proteome</keyword>
<sequence length="252" mass="28747">MCGEPSERRRQPRAAHKKPAPAQKHPPRERDGATRARGSARRLISVGSRSPRATQLSRRLQRFDLKLAGVTDTSVLSGGRARTGEWRSAWRIRRSAIGPVRSLSAELGTQHPPATRFHEQQKRRCLHSGDVIPSRYRRYDRFGPSLRRPIRWTVETCGVEAGILLGIRSYDAQPWGRFEMLSLERSLPSVPVCRLEPNYNVHRRSQENSQIETFYIRLALSQSSRPLRGWKYPTRNTLNAALKVCDYCAVGL</sequence>
<evidence type="ECO:0000313" key="2">
    <source>
        <dbReference type="EMBL" id="CAH2045463.1"/>
    </source>
</evidence>
<evidence type="ECO:0000313" key="3">
    <source>
        <dbReference type="Proteomes" id="UP000837857"/>
    </source>
</evidence>
<feature type="region of interest" description="Disordered" evidence="1">
    <location>
        <begin position="1"/>
        <end position="55"/>
    </location>
</feature>
<dbReference type="EMBL" id="OW152828">
    <property type="protein sequence ID" value="CAH2045463.1"/>
    <property type="molecule type" value="Genomic_DNA"/>
</dbReference>
<name>A0ABN8I381_9NEOP</name>
<organism evidence="2 3">
    <name type="scientific">Iphiclides podalirius</name>
    <name type="common">scarce swallowtail</name>
    <dbReference type="NCBI Taxonomy" id="110791"/>
    <lineage>
        <taxon>Eukaryota</taxon>
        <taxon>Metazoa</taxon>
        <taxon>Ecdysozoa</taxon>
        <taxon>Arthropoda</taxon>
        <taxon>Hexapoda</taxon>
        <taxon>Insecta</taxon>
        <taxon>Pterygota</taxon>
        <taxon>Neoptera</taxon>
        <taxon>Endopterygota</taxon>
        <taxon>Lepidoptera</taxon>
        <taxon>Glossata</taxon>
        <taxon>Ditrysia</taxon>
        <taxon>Papilionoidea</taxon>
        <taxon>Papilionidae</taxon>
        <taxon>Papilioninae</taxon>
        <taxon>Iphiclides</taxon>
    </lineage>
</organism>
<dbReference type="Proteomes" id="UP000837857">
    <property type="component" value="Chromosome 16"/>
</dbReference>
<gene>
    <name evidence="2" type="ORF">IPOD504_LOCUS5085</name>
</gene>
<feature type="non-terminal residue" evidence="2">
    <location>
        <position position="252"/>
    </location>
</feature>
<accession>A0ABN8I381</accession>
<proteinExistence type="predicted"/>
<evidence type="ECO:0000256" key="1">
    <source>
        <dbReference type="SAM" id="MobiDB-lite"/>
    </source>
</evidence>
<feature type="compositionally biased region" description="Basic residues" evidence="1">
    <location>
        <begin position="10"/>
        <end position="19"/>
    </location>
</feature>